<keyword evidence="1" id="KW-0812">Transmembrane</keyword>
<accession>W6UQP1</accession>
<dbReference type="GeneID" id="36345117"/>
<name>W6UQP1_ECHGR</name>
<organism evidence="2 3">
    <name type="scientific">Echinococcus granulosus</name>
    <name type="common">Hydatid tapeworm</name>
    <dbReference type="NCBI Taxonomy" id="6210"/>
    <lineage>
        <taxon>Eukaryota</taxon>
        <taxon>Metazoa</taxon>
        <taxon>Spiralia</taxon>
        <taxon>Lophotrochozoa</taxon>
        <taxon>Platyhelminthes</taxon>
        <taxon>Cestoda</taxon>
        <taxon>Eucestoda</taxon>
        <taxon>Cyclophyllidea</taxon>
        <taxon>Taeniidae</taxon>
        <taxon>Echinococcus</taxon>
        <taxon>Echinococcus granulosus group</taxon>
    </lineage>
</organism>
<evidence type="ECO:0000313" key="3">
    <source>
        <dbReference type="Proteomes" id="UP000019149"/>
    </source>
</evidence>
<dbReference type="KEGG" id="egl:EGR_09402"/>
<dbReference type="Proteomes" id="UP000019149">
    <property type="component" value="Unassembled WGS sequence"/>
</dbReference>
<dbReference type="AlphaFoldDB" id="W6UQP1"/>
<feature type="transmembrane region" description="Helical" evidence="1">
    <location>
        <begin position="29"/>
        <end position="47"/>
    </location>
</feature>
<reference evidence="2 3" key="1">
    <citation type="journal article" date="2013" name="Nat. Genet.">
        <title>The genome of the hydatid tapeworm Echinococcus granulosus.</title>
        <authorList>
            <person name="Zheng H."/>
            <person name="Zhang W."/>
            <person name="Zhang L."/>
            <person name="Zhang Z."/>
            <person name="Li J."/>
            <person name="Lu G."/>
            <person name="Zhu Y."/>
            <person name="Wang Y."/>
            <person name="Huang Y."/>
            <person name="Liu J."/>
            <person name="Kang H."/>
            <person name="Chen J."/>
            <person name="Wang L."/>
            <person name="Chen A."/>
            <person name="Yu S."/>
            <person name="Gao Z."/>
            <person name="Jin L."/>
            <person name="Gu W."/>
            <person name="Wang Z."/>
            <person name="Zhao L."/>
            <person name="Shi B."/>
            <person name="Wen H."/>
            <person name="Lin R."/>
            <person name="Jones M.K."/>
            <person name="Brejova B."/>
            <person name="Vinar T."/>
            <person name="Zhao G."/>
            <person name="McManus D.P."/>
            <person name="Chen Z."/>
            <person name="Zhou Y."/>
            <person name="Wang S."/>
        </authorList>
    </citation>
    <scope>NUCLEOTIDE SEQUENCE [LARGE SCALE GENOMIC DNA]</scope>
</reference>
<evidence type="ECO:0000256" key="1">
    <source>
        <dbReference type="SAM" id="Phobius"/>
    </source>
</evidence>
<comment type="caution">
    <text evidence="2">The sequence shown here is derived from an EMBL/GenBank/DDBJ whole genome shotgun (WGS) entry which is preliminary data.</text>
</comment>
<dbReference type="OrthoDB" id="6233505at2759"/>
<dbReference type="EMBL" id="APAU02000146">
    <property type="protein sequence ID" value="EUB55744.1"/>
    <property type="molecule type" value="Genomic_DNA"/>
</dbReference>
<protein>
    <recommendedName>
        <fullName evidence="4">DUF5727 domain-containing protein</fullName>
    </recommendedName>
</protein>
<dbReference type="OMA" id="EMRNIIM"/>
<gene>
    <name evidence="2" type="ORF">EGR_09402</name>
</gene>
<dbReference type="RefSeq" id="XP_024346940.1">
    <property type="nucleotide sequence ID" value="XM_024498651.1"/>
</dbReference>
<dbReference type="CTD" id="36345117"/>
<evidence type="ECO:0008006" key="4">
    <source>
        <dbReference type="Google" id="ProtNLM"/>
    </source>
</evidence>
<keyword evidence="1" id="KW-1133">Transmembrane helix</keyword>
<evidence type="ECO:0000313" key="2">
    <source>
        <dbReference type="EMBL" id="EUB55744.1"/>
    </source>
</evidence>
<keyword evidence="3" id="KW-1185">Reference proteome</keyword>
<sequence length="269" mass="30563">MEESNEVDYAWYRTTIYSRYCWSMLLKQVIFFLVVYIATSISAYKTLPGDIRVVKGKVNTAFNYQTSLPGKYLYLTSGIQNLTLQNGQCSTPLFTCIYSEVDSTQTDVKMSGHMTYGLKWVTFMGGPNQVPISIVFFTDDIWDDLASGSIQPQYSIPLIVRAKGLTSVTLTCSIFATNPKYNLYTGVNNVLYYSVKPVKDETKNHTQILNLEMRNIIMHKVITLTVKRKDDVDFYSCNVNGYWLTHTIDWTEVKATLISLIAVLLYAGV</sequence>
<keyword evidence="1" id="KW-0472">Membrane</keyword>
<proteinExistence type="predicted"/>